<dbReference type="AlphaFoldDB" id="A0A418XHQ3"/>
<dbReference type="Pfam" id="PF14341">
    <property type="entry name" value="PilX_N"/>
    <property type="match status" value="1"/>
</dbReference>
<dbReference type="RefSeq" id="WP_119952322.1">
    <property type="nucleotide sequence ID" value="NZ_QYUR01000002.1"/>
</dbReference>
<dbReference type="EMBL" id="QYUR01000002">
    <property type="protein sequence ID" value="RJG11977.1"/>
    <property type="molecule type" value="Genomic_DNA"/>
</dbReference>
<name>A0A418XHQ3_9PSED</name>
<gene>
    <name evidence="2" type="ORF">D3879_01210</name>
</gene>
<dbReference type="OrthoDB" id="5298746at2"/>
<comment type="caution">
    <text evidence="2">The sequence shown here is derived from an EMBL/GenBank/DDBJ whole genome shotgun (WGS) entry which is preliminary data.</text>
</comment>
<accession>A0A418XHQ3</accession>
<dbReference type="InterPro" id="IPR025746">
    <property type="entry name" value="PilX_N_dom"/>
</dbReference>
<proteinExistence type="predicted"/>
<dbReference type="Proteomes" id="UP000284021">
    <property type="component" value="Unassembled WGS sequence"/>
</dbReference>
<evidence type="ECO:0000313" key="2">
    <source>
        <dbReference type="EMBL" id="RJG11977.1"/>
    </source>
</evidence>
<reference evidence="2 3" key="1">
    <citation type="submission" date="2018-09" db="EMBL/GenBank/DDBJ databases">
        <authorList>
            <person name="Zhu H."/>
        </authorList>
    </citation>
    <scope>NUCLEOTIDE SEQUENCE [LARGE SCALE GENOMIC DNA]</scope>
    <source>
        <strain evidence="2 3">K1S02-6</strain>
    </source>
</reference>
<feature type="domain" description="Type 4 fimbrial biogenesis protein PilX N-terminal" evidence="1">
    <location>
        <begin position="7"/>
        <end position="57"/>
    </location>
</feature>
<evidence type="ECO:0000259" key="1">
    <source>
        <dbReference type="Pfam" id="PF14341"/>
    </source>
</evidence>
<protein>
    <recommendedName>
        <fullName evidence="1">Type 4 fimbrial biogenesis protein PilX N-terminal domain-containing protein</fullName>
    </recommendedName>
</protein>
<evidence type="ECO:0000313" key="3">
    <source>
        <dbReference type="Proteomes" id="UP000284021"/>
    </source>
</evidence>
<sequence length="172" mass="18409">MNIQKQRGAVLLVCLIMLLVLTVLGVTSMAGSTLQERMAGGARDYNVAFQAAEASLRVGEAYVRQQVEASADPTLLFQARTDCPAVTAAQWSAPAELHSKPKQPICRVSNFYGNSGGATSFVCETDGSIAENRAFDCLSRTYLFNVEATGYGSGDVEVHLRSTVAIAIRSQN</sequence>
<organism evidence="2 3">
    <name type="scientific">Pseudomonas cavernicola</name>
    <dbReference type="NCBI Taxonomy" id="2320866"/>
    <lineage>
        <taxon>Bacteria</taxon>
        <taxon>Pseudomonadati</taxon>
        <taxon>Pseudomonadota</taxon>
        <taxon>Gammaproteobacteria</taxon>
        <taxon>Pseudomonadales</taxon>
        <taxon>Pseudomonadaceae</taxon>
        <taxon>Pseudomonas</taxon>
    </lineage>
</organism>
<keyword evidence="3" id="KW-1185">Reference proteome</keyword>